<name>A0A7W7F783_9SPHN</name>
<evidence type="ECO:0000313" key="3">
    <source>
        <dbReference type="Proteomes" id="UP000566324"/>
    </source>
</evidence>
<reference evidence="2 3" key="1">
    <citation type="submission" date="2020-08" db="EMBL/GenBank/DDBJ databases">
        <title>Genomic Encyclopedia of Type Strains, Phase IV (KMG-IV): sequencing the most valuable type-strain genomes for metagenomic binning, comparative biology and taxonomic classification.</title>
        <authorList>
            <person name="Goeker M."/>
        </authorList>
    </citation>
    <scope>NUCLEOTIDE SEQUENCE [LARGE SCALE GENOMIC DNA]</scope>
    <source>
        <strain evidence="2 3">DSM 17328</strain>
    </source>
</reference>
<dbReference type="RefSeq" id="WP_184070506.1">
    <property type="nucleotide sequence ID" value="NZ_JACHNZ010000035.1"/>
</dbReference>
<dbReference type="InterPro" id="IPR052186">
    <property type="entry name" value="Hydantoin_racemase-like"/>
</dbReference>
<dbReference type="Proteomes" id="UP000566324">
    <property type="component" value="Unassembled WGS sequence"/>
</dbReference>
<dbReference type="Gene3D" id="3.40.50.12500">
    <property type="match status" value="1"/>
</dbReference>
<dbReference type="GO" id="GO:0047653">
    <property type="term" value="F:allantoin racemase activity"/>
    <property type="evidence" value="ECO:0007669"/>
    <property type="project" value="UniProtKB-EC"/>
</dbReference>
<dbReference type="PANTHER" id="PTHR28047:SF5">
    <property type="entry name" value="PROTEIN DCG1"/>
    <property type="match status" value="1"/>
</dbReference>
<evidence type="ECO:0000256" key="1">
    <source>
        <dbReference type="ARBA" id="ARBA00038414"/>
    </source>
</evidence>
<comment type="similarity">
    <text evidence="1">Belongs to the HyuE racemase family.</text>
</comment>
<dbReference type="AlphaFoldDB" id="A0A7W7F783"/>
<dbReference type="InterPro" id="IPR053714">
    <property type="entry name" value="Iso_Racemase_Enz_sf"/>
</dbReference>
<sequence length="222" mass="22743">MTKTVAIINPVVDTGAVPMESITRYRSDAFKMRVSFIDEGLASIENEADAAACTPGVLRAATALVGEGADAIVINCMCDPAVAALRARFDIPVLGTAEASMHYAAAIGLRFGLIDVLDDAREEVEAQIAGLGLQKSFAAYSAIGIPVLELHADPERTLAALVEAARRAIAGGANGLLLGCTGMADLAEALGERLAAEGISCPVLEPLGVTIALARTAIGARG</sequence>
<keyword evidence="3" id="KW-1185">Reference proteome</keyword>
<evidence type="ECO:0000313" key="2">
    <source>
        <dbReference type="EMBL" id="MBB4633156.1"/>
    </source>
</evidence>
<dbReference type="InterPro" id="IPR015942">
    <property type="entry name" value="Asp/Glu/hydantoin_racemase"/>
</dbReference>
<accession>A0A7W7F783</accession>
<dbReference type="Pfam" id="PF01177">
    <property type="entry name" value="Asp_Glu_race"/>
    <property type="match status" value="1"/>
</dbReference>
<dbReference type="GO" id="GO:0047661">
    <property type="term" value="F:amino-acid racemase activity"/>
    <property type="evidence" value="ECO:0007669"/>
    <property type="project" value="InterPro"/>
</dbReference>
<comment type="caution">
    <text evidence="2">The sequence shown here is derived from an EMBL/GenBank/DDBJ whole genome shotgun (WGS) entry which is preliminary data.</text>
</comment>
<dbReference type="EMBL" id="JACHNZ010000035">
    <property type="protein sequence ID" value="MBB4633156.1"/>
    <property type="molecule type" value="Genomic_DNA"/>
</dbReference>
<keyword evidence="2" id="KW-0413">Isomerase</keyword>
<dbReference type="PANTHER" id="PTHR28047">
    <property type="entry name" value="PROTEIN DCG1"/>
    <property type="match status" value="1"/>
</dbReference>
<proteinExistence type="inferred from homology"/>
<dbReference type="EC" id="5.1.99.3" evidence="2"/>
<organism evidence="2 3">
    <name type="scientific">Sphingosinicella soli</name>
    <dbReference type="NCBI Taxonomy" id="333708"/>
    <lineage>
        <taxon>Bacteria</taxon>
        <taxon>Pseudomonadati</taxon>
        <taxon>Pseudomonadota</taxon>
        <taxon>Alphaproteobacteria</taxon>
        <taxon>Sphingomonadales</taxon>
        <taxon>Sphingosinicellaceae</taxon>
        <taxon>Sphingosinicella</taxon>
    </lineage>
</organism>
<gene>
    <name evidence="2" type="ORF">GGQ98_002786</name>
</gene>
<protein>
    <submittedName>
        <fullName evidence="2">Allantoin racemase</fullName>
        <ecNumber evidence="2">5.1.99.3</ecNumber>
    </submittedName>
</protein>